<evidence type="ECO:0008006" key="3">
    <source>
        <dbReference type="Google" id="ProtNLM"/>
    </source>
</evidence>
<reference evidence="1 2" key="1">
    <citation type="journal article" date="2024" name="Syst. Appl. Microbiol.">
        <title>Evidence for the occurrence of Acinetobacter faecalis in cattle feces and its emended description.</title>
        <authorList>
            <person name="Kyselkova M."/>
            <person name="Xanthopoulou K."/>
            <person name="Shestivska V."/>
            <person name="Spanelova P."/>
            <person name="Maixnerova M."/>
            <person name="Higgins P.G."/>
            <person name="Nemec A."/>
        </authorList>
    </citation>
    <scope>NUCLEOTIDE SEQUENCE [LARGE SCALE GENOMIC DNA]</scope>
    <source>
        <strain evidence="1 2">ANC 7225</strain>
    </source>
</reference>
<organism evidence="1 2">
    <name type="scientific">Acinetobacter faecalis</name>
    <dbReference type="NCBI Taxonomy" id="2665161"/>
    <lineage>
        <taxon>Bacteria</taxon>
        <taxon>Pseudomonadati</taxon>
        <taxon>Pseudomonadota</taxon>
        <taxon>Gammaproteobacteria</taxon>
        <taxon>Moraxellales</taxon>
        <taxon>Moraxellaceae</taxon>
        <taxon>Acinetobacter</taxon>
    </lineage>
</organism>
<name>A0ABU5GM63_9GAMM</name>
<comment type="caution">
    <text evidence="1">The sequence shown here is derived from an EMBL/GenBank/DDBJ whole genome shotgun (WGS) entry which is preliminary data.</text>
</comment>
<dbReference type="Proteomes" id="UP001284094">
    <property type="component" value="Unassembled WGS sequence"/>
</dbReference>
<dbReference type="RefSeq" id="WP_321104525.1">
    <property type="nucleotide sequence ID" value="NZ_JAXHPO010000140.1"/>
</dbReference>
<dbReference type="EMBL" id="JAXHPO010000140">
    <property type="protein sequence ID" value="MDY6551613.1"/>
    <property type="molecule type" value="Genomic_DNA"/>
</dbReference>
<protein>
    <recommendedName>
        <fullName evidence="3">Zinc/iron-chelating domain-containing protein</fullName>
    </recommendedName>
</protein>
<evidence type="ECO:0000313" key="2">
    <source>
        <dbReference type="Proteomes" id="UP001284094"/>
    </source>
</evidence>
<sequence>MAGMKNFHTYPIVCGCPDPTCGGWHEVDLARPLPTNEECDLILKNHNQSKKDKKRQF</sequence>
<accession>A0ABU5GM63</accession>
<gene>
    <name evidence="1" type="ORF">SKM48_12865</name>
</gene>
<proteinExistence type="predicted"/>
<evidence type="ECO:0000313" key="1">
    <source>
        <dbReference type="EMBL" id="MDY6551613.1"/>
    </source>
</evidence>
<keyword evidence="2" id="KW-1185">Reference proteome</keyword>
<dbReference type="PROSITE" id="PS51257">
    <property type="entry name" value="PROKAR_LIPOPROTEIN"/>
    <property type="match status" value="1"/>
</dbReference>